<dbReference type="GO" id="GO:0016020">
    <property type="term" value="C:membrane"/>
    <property type="evidence" value="ECO:0007669"/>
    <property type="project" value="UniProtKB-SubCell"/>
</dbReference>
<keyword evidence="3 5" id="KW-1133">Transmembrane helix</keyword>
<evidence type="ECO:0000256" key="1">
    <source>
        <dbReference type="ARBA" id="ARBA00004141"/>
    </source>
</evidence>
<dbReference type="InterPro" id="IPR006480">
    <property type="entry name" value="Phage_holin_4_1"/>
</dbReference>
<keyword evidence="2 5" id="KW-0812">Transmembrane</keyword>
<protein>
    <submittedName>
        <fullName evidence="6">Phage holin family protein</fullName>
    </submittedName>
</protein>
<name>A0A9D2S6H5_9FIRM</name>
<feature type="transmembrane region" description="Helical" evidence="5">
    <location>
        <begin position="95"/>
        <end position="112"/>
    </location>
</feature>
<proteinExistence type="predicted"/>
<evidence type="ECO:0000313" key="7">
    <source>
        <dbReference type="Proteomes" id="UP000824208"/>
    </source>
</evidence>
<accession>A0A9D2S6H5</accession>
<organism evidence="6 7">
    <name type="scientific">Candidatus Flavonifractor intestinipullorum</name>
    <dbReference type="NCBI Taxonomy" id="2838587"/>
    <lineage>
        <taxon>Bacteria</taxon>
        <taxon>Bacillati</taxon>
        <taxon>Bacillota</taxon>
        <taxon>Clostridia</taxon>
        <taxon>Eubacteriales</taxon>
        <taxon>Oscillospiraceae</taxon>
        <taxon>Flavonifractor</taxon>
    </lineage>
</organism>
<evidence type="ECO:0000313" key="6">
    <source>
        <dbReference type="EMBL" id="HJB57270.1"/>
    </source>
</evidence>
<dbReference type="Pfam" id="PF05105">
    <property type="entry name" value="Phage_holin_4_1"/>
    <property type="match status" value="1"/>
</dbReference>
<dbReference type="NCBIfam" id="TIGR01593">
    <property type="entry name" value="holin_tox_secr"/>
    <property type="match status" value="1"/>
</dbReference>
<gene>
    <name evidence="6" type="ORF">H9714_06950</name>
</gene>
<dbReference type="AlphaFoldDB" id="A0A9D2S6H5"/>
<dbReference type="EMBL" id="DWYC01000057">
    <property type="protein sequence ID" value="HJB57270.1"/>
    <property type="molecule type" value="Genomic_DNA"/>
</dbReference>
<evidence type="ECO:0000256" key="4">
    <source>
        <dbReference type="ARBA" id="ARBA00023136"/>
    </source>
</evidence>
<reference evidence="6" key="2">
    <citation type="submission" date="2021-04" db="EMBL/GenBank/DDBJ databases">
        <authorList>
            <person name="Gilroy R."/>
        </authorList>
    </citation>
    <scope>NUCLEOTIDE SEQUENCE</scope>
    <source>
        <strain evidence="6">CHK189-11263</strain>
    </source>
</reference>
<sequence>MEHINTLKAALSAFCAALTALWGWFGSLVLAWIACMAIDYITGSCAALRSGAWSSKVARDGIWHKLGAVVAVIVAGILDLLVGSLLAHFPGLSLPFSYEVFLCPLVVVWYILTECGSIIENAGALGARIPGWLTRAISALQSSVDEPGEGKDGGEPD</sequence>
<feature type="transmembrane region" description="Helical" evidence="5">
    <location>
        <begin position="68"/>
        <end position="89"/>
    </location>
</feature>
<feature type="transmembrane region" description="Helical" evidence="5">
    <location>
        <begin position="7"/>
        <end position="25"/>
    </location>
</feature>
<evidence type="ECO:0000256" key="2">
    <source>
        <dbReference type="ARBA" id="ARBA00022692"/>
    </source>
</evidence>
<keyword evidence="4 5" id="KW-0472">Membrane</keyword>
<reference evidence="6" key="1">
    <citation type="journal article" date="2021" name="PeerJ">
        <title>Extensive microbial diversity within the chicken gut microbiome revealed by metagenomics and culture.</title>
        <authorList>
            <person name="Gilroy R."/>
            <person name="Ravi A."/>
            <person name="Getino M."/>
            <person name="Pursley I."/>
            <person name="Horton D.L."/>
            <person name="Alikhan N.F."/>
            <person name="Baker D."/>
            <person name="Gharbi K."/>
            <person name="Hall N."/>
            <person name="Watson M."/>
            <person name="Adriaenssens E.M."/>
            <person name="Foster-Nyarko E."/>
            <person name="Jarju S."/>
            <person name="Secka A."/>
            <person name="Antonio M."/>
            <person name="Oren A."/>
            <person name="Chaudhuri R.R."/>
            <person name="La Ragione R."/>
            <person name="Hildebrand F."/>
            <person name="Pallen M.J."/>
        </authorList>
    </citation>
    <scope>NUCLEOTIDE SEQUENCE</scope>
    <source>
        <strain evidence="6">CHK189-11263</strain>
    </source>
</reference>
<evidence type="ECO:0000256" key="5">
    <source>
        <dbReference type="SAM" id="Phobius"/>
    </source>
</evidence>
<evidence type="ECO:0000256" key="3">
    <source>
        <dbReference type="ARBA" id="ARBA00022989"/>
    </source>
</evidence>
<comment type="caution">
    <text evidence="6">The sequence shown here is derived from an EMBL/GenBank/DDBJ whole genome shotgun (WGS) entry which is preliminary data.</text>
</comment>
<comment type="subcellular location">
    <subcellularLocation>
        <location evidence="1">Membrane</location>
        <topology evidence="1">Multi-pass membrane protein</topology>
    </subcellularLocation>
</comment>
<dbReference type="Proteomes" id="UP000824208">
    <property type="component" value="Unassembled WGS sequence"/>
</dbReference>